<dbReference type="Pfam" id="PF07098">
    <property type="entry name" value="DUF1360"/>
    <property type="match status" value="1"/>
</dbReference>
<accession>A0A5C8Z801</accession>
<protein>
    <submittedName>
        <fullName evidence="1">DUF1360 domain-containing protein</fullName>
    </submittedName>
</protein>
<evidence type="ECO:0000313" key="2">
    <source>
        <dbReference type="Proteomes" id="UP000321234"/>
    </source>
</evidence>
<evidence type="ECO:0000313" key="1">
    <source>
        <dbReference type="EMBL" id="TXR52976.1"/>
    </source>
</evidence>
<organism evidence="1 2">
    <name type="scientific">Quadrisphaera setariae</name>
    <dbReference type="NCBI Taxonomy" id="2593304"/>
    <lineage>
        <taxon>Bacteria</taxon>
        <taxon>Bacillati</taxon>
        <taxon>Actinomycetota</taxon>
        <taxon>Actinomycetes</taxon>
        <taxon>Kineosporiales</taxon>
        <taxon>Kineosporiaceae</taxon>
        <taxon>Quadrisphaera</taxon>
    </lineage>
</organism>
<sequence>MGGYVISTVTAATLVARRRGDAALPTPADLALLSVAVFRTTRTLAKDAVLSPLRAPFTVFSGPAGPGEVLEQPRPGAVRHAVGELITCPFCLGQWVATASLVSFAAAPRATRWVATGMTVVAAADALQYAYAALEETEG</sequence>
<keyword evidence="2" id="KW-1185">Reference proteome</keyword>
<reference evidence="1 2" key="1">
    <citation type="submission" date="2019-07" db="EMBL/GenBank/DDBJ databases">
        <title>Quadrisphaera sp. strain DD2A genome sequencing and assembly.</title>
        <authorList>
            <person name="Kim I."/>
        </authorList>
    </citation>
    <scope>NUCLEOTIDE SEQUENCE [LARGE SCALE GENOMIC DNA]</scope>
    <source>
        <strain evidence="1 2">DD2A</strain>
    </source>
</reference>
<name>A0A5C8Z801_9ACTN</name>
<dbReference type="AlphaFoldDB" id="A0A5C8Z801"/>
<proteinExistence type="predicted"/>
<dbReference type="Proteomes" id="UP000321234">
    <property type="component" value="Unassembled WGS sequence"/>
</dbReference>
<dbReference type="OrthoDB" id="4722315at2"/>
<dbReference type="EMBL" id="VKAC01000011">
    <property type="protein sequence ID" value="TXR52976.1"/>
    <property type="molecule type" value="Genomic_DNA"/>
</dbReference>
<comment type="caution">
    <text evidence="1">The sequence shown here is derived from an EMBL/GenBank/DDBJ whole genome shotgun (WGS) entry which is preliminary data.</text>
</comment>
<gene>
    <name evidence="1" type="ORF">FMM08_17425</name>
</gene>
<dbReference type="InterPro" id="IPR010773">
    <property type="entry name" value="Mycophage_PG1_Gp7"/>
</dbReference>